<reference evidence="2" key="2">
    <citation type="submission" date="2025-09" db="UniProtKB">
        <authorList>
            <consortium name="Ensembl"/>
        </authorList>
    </citation>
    <scope>IDENTIFICATION</scope>
</reference>
<organism evidence="2 3">
    <name type="scientific">Pseudonaja textilis</name>
    <name type="common">Eastern brown snake</name>
    <dbReference type="NCBI Taxonomy" id="8673"/>
    <lineage>
        <taxon>Eukaryota</taxon>
        <taxon>Metazoa</taxon>
        <taxon>Chordata</taxon>
        <taxon>Craniata</taxon>
        <taxon>Vertebrata</taxon>
        <taxon>Euteleostomi</taxon>
        <taxon>Lepidosauria</taxon>
        <taxon>Squamata</taxon>
        <taxon>Bifurcata</taxon>
        <taxon>Unidentata</taxon>
        <taxon>Episquamata</taxon>
        <taxon>Toxicofera</taxon>
        <taxon>Serpentes</taxon>
        <taxon>Colubroidea</taxon>
        <taxon>Elapidae</taxon>
        <taxon>Hydrophiinae</taxon>
        <taxon>Pseudonaja</taxon>
    </lineage>
</organism>
<dbReference type="GO" id="GO:0000981">
    <property type="term" value="F:DNA-binding transcription factor activity, RNA polymerase II-specific"/>
    <property type="evidence" value="ECO:0007669"/>
    <property type="project" value="TreeGrafter"/>
</dbReference>
<dbReference type="GO" id="GO:0000978">
    <property type="term" value="F:RNA polymerase II cis-regulatory region sequence-specific DNA binding"/>
    <property type="evidence" value="ECO:0007669"/>
    <property type="project" value="TreeGrafter"/>
</dbReference>
<dbReference type="Proteomes" id="UP000472273">
    <property type="component" value="Unplaced"/>
</dbReference>
<evidence type="ECO:0000313" key="3">
    <source>
        <dbReference type="Proteomes" id="UP000472273"/>
    </source>
</evidence>
<dbReference type="OMA" id="RKSCWLS"/>
<protein>
    <submittedName>
        <fullName evidence="2">Uncharacterized protein</fullName>
    </submittedName>
</protein>
<comment type="subcellular location">
    <subcellularLocation>
        <location evidence="1">Nucleus</location>
    </subcellularLocation>
</comment>
<evidence type="ECO:0000256" key="1">
    <source>
        <dbReference type="ARBA" id="ARBA00004123"/>
    </source>
</evidence>
<dbReference type="GO" id="GO:0048468">
    <property type="term" value="P:cell development"/>
    <property type="evidence" value="ECO:0007669"/>
    <property type="project" value="TreeGrafter"/>
</dbReference>
<reference evidence="2" key="1">
    <citation type="submission" date="2025-08" db="UniProtKB">
        <authorList>
            <consortium name="Ensembl"/>
        </authorList>
    </citation>
    <scope>IDENTIFICATION</scope>
</reference>
<accession>A0A670YRT6</accession>
<keyword evidence="3" id="KW-1185">Reference proteome</keyword>
<sequence length="174" mass="18644">SFFPSFPFPFSPSLIFVSATSNATCCTSGSRTASDVSSGSSQTAATLGCSSYENRLLAGSRTELNAALGIYGSPYAAAGANAGYANYLPYNADPSGFYTALNSQYDLKDSSPALHAGIAQPTAAAYYSYDHSFGQYDRMPPEKRPAPSRHGYMNIEKILTQLRVRRSCWPSSLK</sequence>
<dbReference type="PANTHER" id="PTHR11211">
    <property type="entry name" value="IROQUOIS-CLASS HOMEODOMAIN PROTEIN IRX"/>
    <property type="match status" value="1"/>
</dbReference>
<dbReference type="PANTHER" id="PTHR11211:SF40">
    <property type="entry name" value="MIRROR, ISOFORM C"/>
    <property type="match status" value="1"/>
</dbReference>
<dbReference type="GO" id="GO:0030182">
    <property type="term" value="P:neuron differentiation"/>
    <property type="evidence" value="ECO:0007669"/>
    <property type="project" value="TreeGrafter"/>
</dbReference>
<proteinExistence type="predicted"/>
<name>A0A670YRT6_PSETE</name>
<dbReference type="AlphaFoldDB" id="A0A670YRT6"/>
<dbReference type="GeneTree" id="ENSGT00940000159909"/>
<evidence type="ECO:0000313" key="2">
    <source>
        <dbReference type="Ensembl" id="ENSPTXP00000013724.1"/>
    </source>
</evidence>
<dbReference type="GO" id="GO:0005634">
    <property type="term" value="C:nucleus"/>
    <property type="evidence" value="ECO:0007669"/>
    <property type="project" value="UniProtKB-SubCell"/>
</dbReference>
<dbReference type="Ensembl" id="ENSPTXT00000014154.1">
    <property type="protein sequence ID" value="ENSPTXP00000013724.1"/>
    <property type="gene ID" value="ENSPTXG00000009547.1"/>
</dbReference>